<evidence type="ECO:0000313" key="2">
    <source>
        <dbReference type="Proteomes" id="UP000811246"/>
    </source>
</evidence>
<reference evidence="1" key="1">
    <citation type="submission" date="2021-01" db="EMBL/GenBank/DDBJ databases">
        <authorList>
            <person name="Lovell J.T."/>
            <person name="Bentley N."/>
            <person name="Bhattarai G."/>
            <person name="Jenkins J.W."/>
            <person name="Sreedasyam A."/>
            <person name="Alarcon Y."/>
            <person name="Bock C."/>
            <person name="Boston L."/>
            <person name="Carlson J."/>
            <person name="Cervantes K."/>
            <person name="Clermont K."/>
            <person name="Krom N."/>
            <person name="Kubenka K."/>
            <person name="Mamidi S."/>
            <person name="Mattison C."/>
            <person name="Monteros M."/>
            <person name="Pisani C."/>
            <person name="Plott C."/>
            <person name="Rajasekar S."/>
            <person name="Rhein H.S."/>
            <person name="Rohla C."/>
            <person name="Song M."/>
            <person name="Hilaire R.S."/>
            <person name="Shu S."/>
            <person name="Wells L."/>
            <person name="Wang X."/>
            <person name="Webber J."/>
            <person name="Heerema R.J."/>
            <person name="Klein P."/>
            <person name="Conner P."/>
            <person name="Grauke L."/>
            <person name="Grimwood J."/>
            <person name="Schmutz J."/>
            <person name="Randall J.J."/>
        </authorList>
    </citation>
    <scope>NUCLEOTIDE SEQUENCE</scope>
    <source>
        <tissue evidence="1">Leaf</tissue>
    </source>
</reference>
<organism evidence="1 2">
    <name type="scientific">Carya illinoinensis</name>
    <name type="common">Pecan</name>
    <dbReference type="NCBI Taxonomy" id="32201"/>
    <lineage>
        <taxon>Eukaryota</taxon>
        <taxon>Viridiplantae</taxon>
        <taxon>Streptophyta</taxon>
        <taxon>Embryophyta</taxon>
        <taxon>Tracheophyta</taxon>
        <taxon>Spermatophyta</taxon>
        <taxon>Magnoliopsida</taxon>
        <taxon>eudicotyledons</taxon>
        <taxon>Gunneridae</taxon>
        <taxon>Pentapetalae</taxon>
        <taxon>rosids</taxon>
        <taxon>fabids</taxon>
        <taxon>Fagales</taxon>
        <taxon>Juglandaceae</taxon>
        <taxon>Carya</taxon>
    </lineage>
</organism>
<dbReference type="Proteomes" id="UP000811246">
    <property type="component" value="Chromosome 6"/>
</dbReference>
<protein>
    <submittedName>
        <fullName evidence="1">Uncharacterized protein</fullName>
    </submittedName>
</protein>
<gene>
    <name evidence="1" type="ORF">I3842_06G062400</name>
</gene>
<dbReference type="AlphaFoldDB" id="A0A922EQ72"/>
<proteinExistence type="predicted"/>
<comment type="caution">
    <text evidence="1">The sequence shown here is derived from an EMBL/GenBank/DDBJ whole genome shotgun (WGS) entry which is preliminary data.</text>
</comment>
<dbReference type="EMBL" id="CM031830">
    <property type="protein sequence ID" value="KAG6708090.1"/>
    <property type="molecule type" value="Genomic_DNA"/>
</dbReference>
<dbReference type="EMBL" id="CM031830">
    <property type="protein sequence ID" value="KAG6708091.1"/>
    <property type="molecule type" value="Genomic_DNA"/>
</dbReference>
<name>A0A922EQ72_CARIL</name>
<evidence type="ECO:0000313" key="1">
    <source>
        <dbReference type="EMBL" id="KAG6708091.1"/>
    </source>
</evidence>
<sequence length="118" mass="13403">MPIVTTSFDFSHSPAVSFFTLSFSLLPLHSHAISVFTQILSLAVLSLPSPQRASLLSRCRRRLPLFMLISFRPSLYLCPLFAQLHLILSITALSRVHCFRPIPVAEKLPRQISFVKRR</sequence>
<accession>A0A922EQ72</accession>